<sequence length="298" mass="32496">MIGKKGIANLSLMIIVFIWGFSFVWLKVCAEEINEMSLMTLRFGIGFIIPFVVFIKKFRNLDFETIKHGIIIGLILFVAYLGATFGGYKTSASNAGFLVSLSVIMIPIISFVLFKQKPELNIIVSCIMAVVGVALLTFSAGMSLNTGDALCLLCALFIAFQIMYTDKVIEKVDAIAIGIIQIGVVALLSFIVTAFTGHLEFPQTQIAWEALLAYGILNTACAFIVQMKAQQYTTPEYVGIIFAFEPAYNAVAANLFLGESLTVKAYLGGILLIISLFVAEKGIVNKLGLIWASVKKLI</sequence>
<dbReference type="InterPro" id="IPR000620">
    <property type="entry name" value="EamA_dom"/>
</dbReference>
<feature type="transmembrane region" description="Helical" evidence="7">
    <location>
        <begin position="7"/>
        <end position="26"/>
    </location>
</feature>
<reference evidence="9 10" key="1">
    <citation type="submission" date="2020-01" db="EMBL/GenBank/DDBJ databases">
        <title>Genomic analysis of Aminipila sp. CBA3637.</title>
        <authorList>
            <person name="Kim Y.B."/>
            <person name="Roh S.W."/>
        </authorList>
    </citation>
    <scope>NUCLEOTIDE SEQUENCE [LARGE SCALE GENOMIC DNA]</scope>
    <source>
        <strain evidence="9 10">CBA3637</strain>
    </source>
</reference>
<comment type="subcellular location">
    <subcellularLocation>
        <location evidence="1">Cell membrane</location>
        <topology evidence="1">Multi-pass membrane protein</topology>
    </subcellularLocation>
</comment>
<dbReference type="EMBL" id="CP047591">
    <property type="protein sequence ID" value="QHI71440.1"/>
    <property type="molecule type" value="Genomic_DNA"/>
</dbReference>
<comment type="similarity">
    <text evidence="2">Belongs to the EamA transporter family.</text>
</comment>
<dbReference type="PANTHER" id="PTHR42920:SF5">
    <property type="entry name" value="EAMA DOMAIN-CONTAINING PROTEIN"/>
    <property type="match status" value="1"/>
</dbReference>
<dbReference type="InterPro" id="IPR051258">
    <property type="entry name" value="Diverse_Substrate_Transporter"/>
</dbReference>
<keyword evidence="3" id="KW-1003">Cell membrane</keyword>
<keyword evidence="4 7" id="KW-0812">Transmembrane</keyword>
<keyword evidence="10" id="KW-1185">Reference proteome</keyword>
<accession>A0A6P1M9Y6</accession>
<dbReference type="AlphaFoldDB" id="A0A6P1M9Y6"/>
<evidence type="ECO:0000256" key="5">
    <source>
        <dbReference type="ARBA" id="ARBA00022989"/>
    </source>
</evidence>
<evidence type="ECO:0000259" key="8">
    <source>
        <dbReference type="Pfam" id="PF00892"/>
    </source>
</evidence>
<feature type="transmembrane region" description="Helical" evidence="7">
    <location>
        <begin position="38"/>
        <end position="58"/>
    </location>
</feature>
<feature type="transmembrane region" description="Helical" evidence="7">
    <location>
        <begin position="146"/>
        <end position="164"/>
    </location>
</feature>
<feature type="transmembrane region" description="Helical" evidence="7">
    <location>
        <begin position="205"/>
        <end position="225"/>
    </location>
</feature>
<dbReference type="Pfam" id="PF00892">
    <property type="entry name" value="EamA"/>
    <property type="match status" value="2"/>
</dbReference>
<evidence type="ECO:0000256" key="3">
    <source>
        <dbReference type="ARBA" id="ARBA00022475"/>
    </source>
</evidence>
<feature type="transmembrane region" description="Helical" evidence="7">
    <location>
        <begin position="237"/>
        <end position="257"/>
    </location>
</feature>
<dbReference type="PANTHER" id="PTHR42920">
    <property type="entry name" value="OS03G0707200 PROTEIN-RELATED"/>
    <property type="match status" value="1"/>
</dbReference>
<feature type="transmembrane region" description="Helical" evidence="7">
    <location>
        <begin position="263"/>
        <end position="279"/>
    </location>
</feature>
<dbReference type="KEGG" id="amic:Ami3637_02750"/>
<protein>
    <submittedName>
        <fullName evidence="9">EamA family transporter</fullName>
    </submittedName>
</protein>
<evidence type="ECO:0000313" key="9">
    <source>
        <dbReference type="EMBL" id="QHI71440.1"/>
    </source>
</evidence>
<name>A0A6P1M9Y6_9FIRM</name>
<dbReference type="GO" id="GO:0005886">
    <property type="term" value="C:plasma membrane"/>
    <property type="evidence" value="ECO:0007669"/>
    <property type="project" value="UniProtKB-SubCell"/>
</dbReference>
<dbReference type="Proteomes" id="UP000463883">
    <property type="component" value="Chromosome"/>
</dbReference>
<feature type="transmembrane region" description="Helical" evidence="7">
    <location>
        <begin position="176"/>
        <end position="199"/>
    </location>
</feature>
<dbReference type="SUPFAM" id="SSF103481">
    <property type="entry name" value="Multidrug resistance efflux transporter EmrE"/>
    <property type="match status" value="2"/>
</dbReference>
<evidence type="ECO:0000256" key="2">
    <source>
        <dbReference type="ARBA" id="ARBA00007362"/>
    </source>
</evidence>
<evidence type="ECO:0000256" key="1">
    <source>
        <dbReference type="ARBA" id="ARBA00004651"/>
    </source>
</evidence>
<feature type="domain" description="EamA" evidence="8">
    <location>
        <begin position="146"/>
        <end position="278"/>
    </location>
</feature>
<feature type="domain" description="EamA" evidence="8">
    <location>
        <begin position="8"/>
        <end position="137"/>
    </location>
</feature>
<keyword evidence="5 7" id="KW-1133">Transmembrane helix</keyword>
<evidence type="ECO:0000256" key="6">
    <source>
        <dbReference type="ARBA" id="ARBA00023136"/>
    </source>
</evidence>
<feature type="transmembrane region" description="Helical" evidence="7">
    <location>
        <begin position="120"/>
        <end position="140"/>
    </location>
</feature>
<feature type="transmembrane region" description="Helical" evidence="7">
    <location>
        <begin position="94"/>
        <end position="113"/>
    </location>
</feature>
<dbReference type="RefSeq" id="WP_162361215.1">
    <property type="nucleotide sequence ID" value="NZ_CP047591.1"/>
</dbReference>
<evidence type="ECO:0000256" key="7">
    <source>
        <dbReference type="SAM" id="Phobius"/>
    </source>
</evidence>
<evidence type="ECO:0000313" key="10">
    <source>
        <dbReference type="Proteomes" id="UP000463883"/>
    </source>
</evidence>
<dbReference type="InterPro" id="IPR037185">
    <property type="entry name" value="EmrE-like"/>
</dbReference>
<gene>
    <name evidence="9" type="ORF">Ami3637_02750</name>
</gene>
<feature type="transmembrane region" description="Helical" evidence="7">
    <location>
        <begin position="70"/>
        <end position="88"/>
    </location>
</feature>
<organism evidence="9 10">
    <name type="scientific">Aminipila terrae</name>
    <dbReference type="NCBI Taxonomy" id="2697030"/>
    <lineage>
        <taxon>Bacteria</taxon>
        <taxon>Bacillati</taxon>
        <taxon>Bacillota</taxon>
        <taxon>Clostridia</taxon>
        <taxon>Peptostreptococcales</taxon>
        <taxon>Anaerovoracaceae</taxon>
        <taxon>Aminipila</taxon>
    </lineage>
</organism>
<evidence type="ECO:0000256" key="4">
    <source>
        <dbReference type="ARBA" id="ARBA00022692"/>
    </source>
</evidence>
<proteinExistence type="inferred from homology"/>
<keyword evidence="6 7" id="KW-0472">Membrane</keyword>